<dbReference type="Gene3D" id="3.30.450.40">
    <property type="match status" value="1"/>
</dbReference>
<dbReference type="InterPro" id="IPR003018">
    <property type="entry name" value="GAF"/>
</dbReference>
<keyword evidence="2" id="KW-0804">Transcription</keyword>
<dbReference type="SMART" id="SM00065">
    <property type="entry name" value="GAF"/>
    <property type="match status" value="1"/>
</dbReference>
<dbReference type="SUPFAM" id="SSF55781">
    <property type="entry name" value="GAF domain-like"/>
    <property type="match status" value="1"/>
</dbReference>
<dbReference type="SMART" id="SM01012">
    <property type="entry name" value="ANTAR"/>
    <property type="match status" value="1"/>
</dbReference>
<protein>
    <submittedName>
        <fullName evidence="4">ANTAR domain-containing protein</fullName>
    </submittedName>
</protein>
<dbReference type="Pfam" id="PF03861">
    <property type="entry name" value="ANTAR"/>
    <property type="match status" value="1"/>
</dbReference>
<reference evidence="4" key="1">
    <citation type="submission" date="2020-04" db="EMBL/GenBank/DDBJ databases">
        <authorList>
            <person name="Zhang T."/>
        </authorList>
    </citation>
    <scope>NUCLEOTIDE SEQUENCE</scope>
    <source>
        <strain evidence="4">HKST-UBA11</strain>
    </source>
</reference>
<accession>A0A955L915</accession>
<feature type="domain" description="ANTAR" evidence="3">
    <location>
        <begin position="165"/>
        <end position="226"/>
    </location>
</feature>
<sequence>MSAQSSHELLDIIAPLARLSSQSYKFDEFVEEVLTLINKIVVADSCFIYLFEPKSQELILRGSKIKKKRELGEVRMHLGEGITGWVAKHLESVVLKNEAFKDPRFKTFNQLPEDEFHAFASIPIILKGHIVGVINLQNKEPYNFPREEISLLEAIAQIFASGFEQFTLRTKVTELENKLEDRKLIEKAKGVMMAKMGISESEAYKLMRSEAMKKRKSLKELAEAAIMLWG</sequence>
<dbReference type="Pfam" id="PF13185">
    <property type="entry name" value="GAF_2"/>
    <property type="match status" value="1"/>
</dbReference>
<evidence type="ECO:0000256" key="2">
    <source>
        <dbReference type="ARBA" id="ARBA00023163"/>
    </source>
</evidence>
<dbReference type="Gene3D" id="1.10.10.10">
    <property type="entry name" value="Winged helix-like DNA-binding domain superfamily/Winged helix DNA-binding domain"/>
    <property type="match status" value="1"/>
</dbReference>
<evidence type="ECO:0000313" key="4">
    <source>
        <dbReference type="EMBL" id="MCA9385731.1"/>
    </source>
</evidence>
<dbReference type="GO" id="GO:0003723">
    <property type="term" value="F:RNA binding"/>
    <property type="evidence" value="ECO:0007669"/>
    <property type="project" value="InterPro"/>
</dbReference>
<evidence type="ECO:0000259" key="3">
    <source>
        <dbReference type="PROSITE" id="PS50921"/>
    </source>
</evidence>
<dbReference type="PROSITE" id="PS50921">
    <property type="entry name" value="ANTAR"/>
    <property type="match status" value="1"/>
</dbReference>
<organism evidence="4 5">
    <name type="scientific">Candidatus Dojkabacteria bacterium</name>
    <dbReference type="NCBI Taxonomy" id="2099670"/>
    <lineage>
        <taxon>Bacteria</taxon>
        <taxon>Candidatus Dojkabacteria</taxon>
    </lineage>
</organism>
<dbReference type="InterPro" id="IPR036388">
    <property type="entry name" value="WH-like_DNA-bd_sf"/>
</dbReference>
<proteinExistence type="predicted"/>
<evidence type="ECO:0000313" key="5">
    <source>
        <dbReference type="Proteomes" id="UP000754563"/>
    </source>
</evidence>
<dbReference type="InterPro" id="IPR005561">
    <property type="entry name" value="ANTAR"/>
</dbReference>
<gene>
    <name evidence="4" type="ORF">KC717_03725</name>
</gene>
<reference evidence="4" key="2">
    <citation type="journal article" date="2021" name="Microbiome">
        <title>Successional dynamics and alternative stable states in a saline activated sludge microbial community over 9 years.</title>
        <authorList>
            <person name="Wang Y."/>
            <person name="Ye J."/>
            <person name="Ju F."/>
            <person name="Liu L."/>
            <person name="Boyd J.A."/>
            <person name="Deng Y."/>
            <person name="Parks D.H."/>
            <person name="Jiang X."/>
            <person name="Yin X."/>
            <person name="Woodcroft B.J."/>
            <person name="Tyson G.W."/>
            <person name="Hugenholtz P."/>
            <person name="Polz M.F."/>
            <person name="Zhang T."/>
        </authorList>
    </citation>
    <scope>NUCLEOTIDE SEQUENCE</scope>
    <source>
        <strain evidence="4">HKST-UBA11</strain>
    </source>
</reference>
<dbReference type="EMBL" id="JAGQLH010000041">
    <property type="protein sequence ID" value="MCA9385731.1"/>
    <property type="molecule type" value="Genomic_DNA"/>
</dbReference>
<dbReference type="AlphaFoldDB" id="A0A955L915"/>
<dbReference type="InterPro" id="IPR029016">
    <property type="entry name" value="GAF-like_dom_sf"/>
</dbReference>
<name>A0A955L915_9BACT</name>
<keyword evidence="1" id="KW-0805">Transcription regulation</keyword>
<comment type="caution">
    <text evidence="4">The sequence shown here is derived from an EMBL/GenBank/DDBJ whole genome shotgun (WGS) entry which is preliminary data.</text>
</comment>
<evidence type="ECO:0000256" key="1">
    <source>
        <dbReference type="ARBA" id="ARBA00023015"/>
    </source>
</evidence>
<dbReference type="Proteomes" id="UP000754563">
    <property type="component" value="Unassembled WGS sequence"/>
</dbReference>